<dbReference type="InterPro" id="IPR008538">
    <property type="entry name" value="Uma2"/>
</dbReference>
<evidence type="ECO:0000313" key="3">
    <source>
        <dbReference type="Proteomes" id="UP000772618"/>
    </source>
</evidence>
<dbReference type="SUPFAM" id="SSF52980">
    <property type="entry name" value="Restriction endonuclease-like"/>
    <property type="match status" value="1"/>
</dbReference>
<dbReference type="InterPro" id="IPR011335">
    <property type="entry name" value="Restrct_endonuc-II-like"/>
</dbReference>
<name>A0ABS5VW70_9BACT</name>
<accession>A0ABS5VW70</accession>
<dbReference type="PANTHER" id="PTHR34107:SF7">
    <property type="entry name" value="SLR2092 PROTEIN"/>
    <property type="match status" value="1"/>
</dbReference>
<evidence type="ECO:0000259" key="1">
    <source>
        <dbReference type="Pfam" id="PF05685"/>
    </source>
</evidence>
<sequence length="97" mass="10825">MEYLIKTKSIGDMTEEQFFQFCQENDSIKFERNANGEILITAPTGSDTSSFNSNLNLEIGTWNREKKLGIVFDSNAGFTLPNNAVRSPDAAVITNEK</sequence>
<proteinExistence type="predicted"/>
<evidence type="ECO:0000313" key="2">
    <source>
        <dbReference type="EMBL" id="MBT1704974.1"/>
    </source>
</evidence>
<protein>
    <submittedName>
        <fullName evidence="2">Uma2 family endonuclease</fullName>
    </submittedName>
</protein>
<dbReference type="Pfam" id="PF05685">
    <property type="entry name" value="Uma2"/>
    <property type="match status" value="1"/>
</dbReference>
<dbReference type="EMBL" id="JAHESD010000043">
    <property type="protein sequence ID" value="MBT1704974.1"/>
    <property type="molecule type" value="Genomic_DNA"/>
</dbReference>
<feature type="domain" description="Putative restriction endonuclease" evidence="1">
    <location>
        <begin position="16"/>
        <end position="96"/>
    </location>
</feature>
<dbReference type="GO" id="GO:0004519">
    <property type="term" value="F:endonuclease activity"/>
    <property type="evidence" value="ECO:0007669"/>
    <property type="project" value="UniProtKB-KW"/>
</dbReference>
<reference evidence="2 3" key="1">
    <citation type="submission" date="2021-05" db="EMBL/GenBank/DDBJ databases">
        <title>A Polyphasic approach of four new species of the genus Ohtaekwangia: Ohtaekwangia histidinii sp. nov., Ohtaekwangia cretensis sp. nov., Ohtaekwangia indiensis sp. nov., Ohtaekwangia reichenbachii sp. nov. from diverse environment.</title>
        <authorList>
            <person name="Octaviana S."/>
        </authorList>
    </citation>
    <scope>NUCLEOTIDE SEQUENCE [LARGE SCALE GENOMIC DNA]</scope>
    <source>
        <strain evidence="2 3">PWU20</strain>
    </source>
</reference>
<organism evidence="2 3">
    <name type="scientific">Chryseosolibacter indicus</name>
    <dbReference type="NCBI Taxonomy" id="2782351"/>
    <lineage>
        <taxon>Bacteria</taxon>
        <taxon>Pseudomonadati</taxon>
        <taxon>Bacteroidota</taxon>
        <taxon>Cytophagia</taxon>
        <taxon>Cytophagales</taxon>
        <taxon>Chryseotaleaceae</taxon>
        <taxon>Chryseosolibacter</taxon>
    </lineage>
</organism>
<comment type="caution">
    <text evidence="2">The sequence shown here is derived from an EMBL/GenBank/DDBJ whole genome shotgun (WGS) entry which is preliminary data.</text>
</comment>
<dbReference type="Gene3D" id="3.90.1570.10">
    <property type="entry name" value="tt1808, chain A"/>
    <property type="match status" value="1"/>
</dbReference>
<dbReference type="Proteomes" id="UP000772618">
    <property type="component" value="Unassembled WGS sequence"/>
</dbReference>
<keyword evidence="3" id="KW-1185">Reference proteome</keyword>
<dbReference type="InterPro" id="IPR012296">
    <property type="entry name" value="Nuclease_put_TT1808"/>
</dbReference>
<dbReference type="PANTHER" id="PTHR34107">
    <property type="entry name" value="SLL0198 PROTEIN-RELATED"/>
    <property type="match status" value="1"/>
</dbReference>
<keyword evidence="2" id="KW-0540">Nuclease</keyword>
<keyword evidence="2" id="KW-0378">Hydrolase</keyword>
<dbReference type="CDD" id="cd06260">
    <property type="entry name" value="DUF820-like"/>
    <property type="match status" value="1"/>
</dbReference>
<gene>
    <name evidence="2" type="ORF">KK060_16900</name>
</gene>
<keyword evidence="2" id="KW-0255">Endonuclease</keyword>